<dbReference type="GO" id="GO:0004497">
    <property type="term" value="F:monooxygenase activity"/>
    <property type="evidence" value="ECO:0007669"/>
    <property type="project" value="InterPro"/>
</dbReference>
<dbReference type="Pfam" id="PF00067">
    <property type="entry name" value="p450"/>
    <property type="match status" value="1"/>
</dbReference>
<comment type="caution">
    <text evidence="3">The sequence shown here is derived from an EMBL/GenBank/DDBJ whole genome shotgun (WGS) entry which is preliminary data.</text>
</comment>
<evidence type="ECO:0000259" key="2">
    <source>
        <dbReference type="Pfam" id="PF20521"/>
    </source>
</evidence>
<dbReference type="PANTHER" id="PTHR24305:SF172">
    <property type="entry name" value="P450, PUTATIVE (EUROFUNG)-RELATED"/>
    <property type="match status" value="1"/>
</dbReference>
<name>A0A9P8NEC7_ASPFM</name>
<dbReference type="PANTHER" id="PTHR24305">
    <property type="entry name" value="CYTOCHROME P450"/>
    <property type="match status" value="1"/>
</dbReference>
<reference evidence="3" key="1">
    <citation type="submission" date="2021-08" db="EMBL/GenBank/DDBJ databases">
        <title>Global Aspergillus fumigatus from environmental and clinical sources.</title>
        <authorList>
            <person name="Barber A."/>
            <person name="Sae-Ong T."/>
        </authorList>
    </citation>
    <scope>NUCLEOTIDE SEQUENCE</scope>
    <source>
        <strain evidence="3">NRZ-2016-071</strain>
    </source>
</reference>
<dbReference type="GO" id="GO:0020037">
    <property type="term" value="F:heme binding"/>
    <property type="evidence" value="ECO:0007669"/>
    <property type="project" value="InterPro"/>
</dbReference>
<sequence>MLGMMLLLGLLARLFFRFVIWAIFVYLQDPKGLRKYPLMHPLSGISDIPFMLESMRGFRSATLLQLHYGQGHPVIRLGPNALSFAGGQAIPAIYGHNTPATKDRQYLNAAGSHFHLADVVDKKEHARKRKVLASAFAATHLEDWEYKVADKSLRHIDRGTDRVTAEDLAGPTKEVSFRDSLYATFHIVGDLVWSYEWYHVVSWLLQRVSAQYARLSQLANGWSQLVHHLTKRRWERYVRDEPISDIFAALMEDPAGNPQDLEWGEVLAEISLAISGSSSTSNSIASTMQLLIEHPEKMRKLQEEVDSVMATQLEDSPDGDTPTVASYDQIKSLPYLRAVIDESLRLYPPISHGLPRETPKEGMMIMDQWVPGNTTVSVSALNGTGLNTRDVAEIAERTPITVCGRTVIAVGACVGIASYVVTFARSIATTIKDLSNGENCNAMHGTFEGLKWTYYSTGRNCDTTAQHDTIAGAIKKYLNNVEHNDICGTQCLRMDHGGTWDGWLKLGPVGSFNENAYCGPSLSVDSCLSEGNNDI</sequence>
<dbReference type="Proteomes" id="UP000813423">
    <property type="component" value="Unassembled WGS sequence"/>
</dbReference>
<dbReference type="SUPFAM" id="SSF48264">
    <property type="entry name" value="Cytochrome P450"/>
    <property type="match status" value="1"/>
</dbReference>
<gene>
    <name evidence="3" type="ORF">KXV57_009713</name>
</gene>
<dbReference type="GO" id="GO:0044283">
    <property type="term" value="P:small molecule biosynthetic process"/>
    <property type="evidence" value="ECO:0007669"/>
    <property type="project" value="UniProtKB-ARBA"/>
</dbReference>
<proteinExistence type="inferred from homology"/>
<comment type="similarity">
    <text evidence="1">Belongs to the cytochrome P450 family.</text>
</comment>
<evidence type="ECO:0000256" key="1">
    <source>
        <dbReference type="ARBA" id="ARBA00010617"/>
    </source>
</evidence>
<dbReference type="InterPro" id="IPR046624">
    <property type="entry name" value="CSS2_C"/>
</dbReference>
<evidence type="ECO:0000313" key="4">
    <source>
        <dbReference type="Proteomes" id="UP000813423"/>
    </source>
</evidence>
<feature type="domain" description="Secreted protein CSS2 C-terminal" evidence="2">
    <location>
        <begin position="393"/>
        <end position="517"/>
    </location>
</feature>
<dbReference type="Pfam" id="PF20521">
    <property type="entry name" value="DUF6736"/>
    <property type="match status" value="1"/>
</dbReference>
<dbReference type="GO" id="GO:0005506">
    <property type="term" value="F:iron ion binding"/>
    <property type="evidence" value="ECO:0007669"/>
    <property type="project" value="InterPro"/>
</dbReference>
<dbReference type="InterPro" id="IPR050121">
    <property type="entry name" value="Cytochrome_P450_monoxygenase"/>
</dbReference>
<dbReference type="InterPro" id="IPR002401">
    <property type="entry name" value="Cyt_P450_E_grp-I"/>
</dbReference>
<dbReference type="GO" id="GO:0016705">
    <property type="term" value="F:oxidoreductase activity, acting on paired donors, with incorporation or reduction of molecular oxygen"/>
    <property type="evidence" value="ECO:0007669"/>
    <property type="project" value="InterPro"/>
</dbReference>
<dbReference type="PRINTS" id="PR00463">
    <property type="entry name" value="EP450I"/>
</dbReference>
<dbReference type="InterPro" id="IPR036396">
    <property type="entry name" value="Cyt_P450_sf"/>
</dbReference>
<dbReference type="Gene3D" id="1.10.630.10">
    <property type="entry name" value="Cytochrome P450"/>
    <property type="match status" value="1"/>
</dbReference>
<organism evidence="3 4">
    <name type="scientific">Aspergillus fumigatus</name>
    <name type="common">Neosartorya fumigata</name>
    <dbReference type="NCBI Taxonomy" id="746128"/>
    <lineage>
        <taxon>Eukaryota</taxon>
        <taxon>Fungi</taxon>
        <taxon>Dikarya</taxon>
        <taxon>Ascomycota</taxon>
        <taxon>Pezizomycotina</taxon>
        <taxon>Eurotiomycetes</taxon>
        <taxon>Eurotiomycetidae</taxon>
        <taxon>Eurotiales</taxon>
        <taxon>Aspergillaceae</taxon>
        <taxon>Aspergillus</taxon>
        <taxon>Aspergillus subgen. Fumigati</taxon>
    </lineage>
</organism>
<dbReference type="InterPro" id="IPR001128">
    <property type="entry name" value="Cyt_P450"/>
</dbReference>
<dbReference type="AlphaFoldDB" id="A0A9P8NEC7"/>
<dbReference type="EMBL" id="JAIBSC010000098">
    <property type="protein sequence ID" value="KAH1898216.1"/>
    <property type="molecule type" value="Genomic_DNA"/>
</dbReference>
<accession>A0A9P8NEC7</accession>
<protein>
    <recommendedName>
        <fullName evidence="2">Secreted protein CSS2 C-terminal domain-containing protein</fullName>
    </recommendedName>
</protein>
<evidence type="ECO:0000313" key="3">
    <source>
        <dbReference type="EMBL" id="KAH1898216.1"/>
    </source>
</evidence>